<accession>A0A6A5U9C1</accession>
<proteinExistence type="predicted"/>
<dbReference type="EMBL" id="ML976982">
    <property type="protein sequence ID" value="KAF1960589.1"/>
    <property type="molecule type" value="Genomic_DNA"/>
</dbReference>
<gene>
    <name evidence="2" type="ORF">CC80DRAFT_500887</name>
</gene>
<dbReference type="Proteomes" id="UP000800035">
    <property type="component" value="Unassembled WGS sequence"/>
</dbReference>
<name>A0A6A5U9C1_9PLEO</name>
<feature type="transmembrane region" description="Helical" evidence="1">
    <location>
        <begin position="49"/>
        <end position="70"/>
    </location>
</feature>
<feature type="transmembrane region" description="Helical" evidence="1">
    <location>
        <begin position="162"/>
        <end position="189"/>
    </location>
</feature>
<keyword evidence="3" id="KW-1185">Reference proteome</keyword>
<evidence type="ECO:0000313" key="3">
    <source>
        <dbReference type="Proteomes" id="UP000800035"/>
    </source>
</evidence>
<keyword evidence="1" id="KW-0472">Membrane</keyword>
<keyword evidence="1" id="KW-0812">Transmembrane</keyword>
<organism evidence="2 3">
    <name type="scientific">Byssothecium circinans</name>
    <dbReference type="NCBI Taxonomy" id="147558"/>
    <lineage>
        <taxon>Eukaryota</taxon>
        <taxon>Fungi</taxon>
        <taxon>Dikarya</taxon>
        <taxon>Ascomycota</taxon>
        <taxon>Pezizomycotina</taxon>
        <taxon>Dothideomycetes</taxon>
        <taxon>Pleosporomycetidae</taxon>
        <taxon>Pleosporales</taxon>
        <taxon>Massarineae</taxon>
        <taxon>Massarinaceae</taxon>
        <taxon>Byssothecium</taxon>
    </lineage>
</organism>
<protein>
    <submittedName>
        <fullName evidence="2">Uncharacterized protein</fullName>
    </submittedName>
</protein>
<evidence type="ECO:0000313" key="2">
    <source>
        <dbReference type="EMBL" id="KAF1960589.1"/>
    </source>
</evidence>
<sequence>MESSQVHKPSYMLYNLGTTKLTAHFLYKFVWKPFNTFCDFVARFQTYLIVFYLFAIIVGVIIIAAVVYHFRDWIFHPWETFKRTLKDFFENEGELAKELLRNKTLELVNEVVGNVKSVGDKVQSKAKDTKSKAEEVIGGAVKPFHGSRRDVSPATVLVSTTIAIATATTTSAFAVATAMATATTLSYMAKRLRG</sequence>
<keyword evidence="1" id="KW-1133">Transmembrane helix</keyword>
<evidence type="ECO:0000256" key="1">
    <source>
        <dbReference type="SAM" id="Phobius"/>
    </source>
</evidence>
<reference evidence="2" key="1">
    <citation type="journal article" date="2020" name="Stud. Mycol.">
        <title>101 Dothideomycetes genomes: a test case for predicting lifestyles and emergence of pathogens.</title>
        <authorList>
            <person name="Haridas S."/>
            <person name="Albert R."/>
            <person name="Binder M."/>
            <person name="Bloem J."/>
            <person name="Labutti K."/>
            <person name="Salamov A."/>
            <person name="Andreopoulos B."/>
            <person name="Baker S."/>
            <person name="Barry K."/>
            <person name="Bills G."/>
            <person name="Bluhm B."/>
            <person name="Cannon C."/>
            <person name="Castanera R."/>
            <person name="Culley D."/>
            <person name="Daum C."/>
            <person name="Ezra D."/>
            <person name="Gonzalez J."/>
            <person name="Henrissat B."/>
            <person name="Kuo A."/>
            <person name="Liang C."/>
            <person name="Lipzen A."/>
            <person name="Lutzoni F."/>
            <person name="Magnuson J."/>
            <person name="Mondo S."/>
            <person name="Nolan M."/>
            <person name="Ohm R."/>
            <person name="Pangilinan J."/>
            <person name="Park H.-J."/>
            <person name="Ramirez L."/>
            <person name="Alfaro M."/>
            <person name="Sun H."/>
            <person name="Tritt A."/>
            <person name="Yoshinaga Y."/>
            <person name="Zwiers L.-H."/>
            <person name="Turgeon B."/>
            <person name="Goodwin S."/>
            <person name="Spatafora J."/>
            <person name="Crous P."/>
            <person name="Grigoriev I."/>
        </authorList>
    </citation>
    <scope>NUCLEOTIDE SEQUENCE</scope>
    <source>
        <strain evidence="2">CBS 675.92</strain>
    </source>
</reference>
<dbReference type="AlphaFoldDB" id="A0A6A5U9C1"/>